<reference evidence="3" key="2">
    <citation type="journal article" date="2022" name="Microbiol. Resour. Announc.">
        <title>Metagenome Sequencing to Explore Phylogenomics of Terrestrial Cyanobacteria.</title>
        <authorList>
            <person name="Ward R.D."/>
            <person name="Stajich J.E."/>
            <person name="Johansen J.R."/>
            <person name="Huntemann M."/>
            <person name="Clum A."/>
            <person name="Foster B."/>
            <person name="Foster B."/>
            <person name="Roux S."/>
            <person name="Palaniappan K."/>
            <person name="Varghese N."/>
            <person name="Mukherjee S."/>
            <person name="Reddy T.B.K."/>
            <person name="Daum C."/>
            <person name="Copeland A."/>
            <person name="Chen I.A."/>
            <person name="Ivanova N.N."/>
            <person name="Kyrpides N.C."/>
            <person name="Shapiro N."/>
            <person name="Eloe-Fadrosh E.A."/>
            <person name="Pietrasiak N."/>
        </authorList>
    </citation>
    <scope>NUCLEOTIDE SEQUENCE</scope>
    <source>
        <strain evidence="3">GSE-TBD4-15B</strain>
    </source>
</reference>
<name>A0A951P6Y8_9CYAN</name>
<accession>A0A951P6Y8</accession>
<evidence type="ECO:0000313" key="4">
    <source>
        <dbReference type="Proteomes" id="UP000707356"/>
    </source>
</evidence>
<proteinExistence type="predicted"/>
<dbReference type="Pfam" id="PF00675">
    <property type="entry name" value="Peptidase_M16"/>
    <property type="match status" value="1"/>
</dbReference>
<dbReference type="GO" id="GO:0046872">
    <property type="term" value="F:metal ion binding"/>
    <property type="evidence" value="ECO:0007669"/>
    <property type="project" value="InterPro"/>
</dbReference>
<dbReference type="Gene3D" id="3.30.830.10">
    <property type="entry name" value="Metalloenzyme, LuxS/M16 peptidase-like"/>
    <property type="match status" value="2"/>
</dbReference>
<dbReference type="PANTHER" id="PTHR11851:SF224">
    <property type="entry name" value="PROCESSING PROTEASE"/>
    <property type="match status" value="1"/>
</dbReference>
<feature type="domain" description="Peptidase M16 C-terminal" evidence="2">
    <location>
        <begin position="180"/>
        <end position="356"/>
    </location>
</feature>
<dbReference type="InterPro" id="IPR007863">
    <property type="entry name" value="Peptidase_M16_C"/>
</dbReference>
<protein>
    <submittedName>
        <fullName evidence="3">Insulinase family protein</fullName>
    </submittedName>
</protein>
<dbReference type="InterPro" id="IPR050361">
    <property type="entry name" value="MPP/UQCRC_Complex"/>
</dbReference>
<comment type="caution">
    <text evidence="3">The sequence shown here is derived from an EMBL/GenBank/DDBJ whole genome shotgun (WGS) entry which is preliminary data.</text>
</comment>
<evidence type="ECO:0000259" key="1">
    <source>
        <dbReference type="Pfam" id="PF00675"/>
    </source>
</evidence>
<dbReference type="Pfam" id="PF05193">
    <property type="entry name" value="Peptidase_M16_C"/>
    <property type="match status" value="1"/>
</dbReference>
<gene>
    <name evidence="3" type="ORF">KME07_01535</name>
</gene>
<dbReference type="SUPFAM" id="SSF63411">
    <property type="entry name" value="LuxS/MPP-like metallohydrolase"/>
    <property type="match status" value="2"/>
</dbReference>
<feature type="domain" description="Peptidase M16 N-terminal" evidence="1">
    <location>
        <begin position="29"/>
        <end position="173"/>
    </location>
</feature>
<dbReference type="AlphaFoldDB" id="A0A951P6Y8"/>
<dbReference type="PANTHER" id="PTHR11851">
    <property type="entry name" value="METALLOPROTEASE"/>
    <property type="match status" value="1"/>
</dbReference>
<evidence type="ECO:0000259" key="2">
    <source>
        <dbReference type="Pfam" id="PF05193"/>
    </source>
</evidence>
<evidence type="ECO:0000313" key="3">
    <source>
        <dbReference type="EMBL" id="MBW4464107.1"/>
    </source>
</evidence>
<sequence>MTIQQTTTETLQNRRIHRSMFNNGIVLLAVENPAADIVAARVYIRAGGRYEPLSEAGLSNLLASVITKGTQRLSSQQIAEQVEAVGAGMGADASADYCLMSLKTVSADFGQMLRLLAEIMRTPAFPAAEVELERKLTLQGIRSMQEQPFSVANAQLRQILYGQHPYGTSSLGTEETVAQLSPAALHRYHQTYFRPDNLVISIVGRIDPTAAASLVDQCFGDWQNPQAELPALNLPAVTVHPQSAITLQDTQQAIVMLGYLAAAVQESDHIPLKLLNTYLGSGLSSRLFVELREKRGLAYDVSAFYPTRIDTSHFVTYIGTAPENTATAMEGLHHEVQRLHETLLTPEELQSAKNKLLGQYALGKQTNGQIAQIFGWYEMLNLGVLYDEQFQQQVAEVTAADIQQAVQRHLTRPYLSLVGPESAVNLAEDVANRLVEGNTLAAVG</sequence>
<reference evidence="3" key="1">
    <citation type="submission" date="2021-05" db="EMBL/GenBank/DDBJ databases">
        <authorList>
            <person name="Pietrasiak N."/>
            <person name="Ward R."/>
            <person name="Stajich J.E."/>
            <person name="Kurbessoian T."/>
        </authorList>
    </citation>
    <scope>NUCLEOTIDE SEQUENCE</scope>
    <source>
        <strain evidence="3">GSE-TBD4-15B</strain>
    </source>
</reference>
<dbReference type="Proteomes" id="UP000707356">
    <property type="component" value="Unassembled WGS sequence"/>
</dbReference>
<organism evidence="3 4">
    <name type="scientific">Pegethrix bostrychoides GSE-TBD4-15B</name>
    <dbReference type="NCBI Taxonomy" id="2839662"/>
    <lineage>
        <taxon>Bacteria</taxon>
        <taxon>Bacillati</taxon>
        <taxon>Cyanobacteriota</taxon>
        <taxon>Cyanophyceae</taxon>
        <taxon>Oculatellales</taxon>
        <taxon>Oculatellaceae</taxon>
        <taxon>Pegethrix</taxon>
    </lineage>
</organism>
<dbReference type="EMBL" id="JAHHHV010000006">
    <property type="protein sequence ID" value="MBW4464107.1"/>
    <property type="molecule type" value="Genomic_DNA"/>
</dbReference>
<dbReference type="InterPro" id="IPR011249">
    <property type="entry name" value="Metalloenz_LuxS/M16"/>
</dbReference>
<dbReference type="InterPro" id="IPR011765">
    <property type="entry name" value="Pept_M16_N"/>
</dbReference>